<evidence type="ECO:0008006" key="3">
    <source>
        <dbReference type="Google" id="ProtNLM"/>
    </source>
</evidence>
<organism evidence="1 2">
    <name type="scientific">Blastococcus deserti</name>
    <dbReference type="NCBI Taxonomy" id="2259033"/>
    <lineage>
        <taxon>Bacteria</taxon>
        <taxon>Bacillati</taxon>
        <taxon>Actinomycetota</taxon>
        <taxon>Actinomycetes</taxon>
        <taxon>Geodermatophilales</taxon>
        <taxon>Geodermatophilaceae</taxon>
        <taxon>Blastococcus</taxon>
    </lineage>
</organism>
<protein>
    <recommendedName>
        <fullName evidence="3">Transcriptional regulator, AbiEi antitoxin, Type IV TA system</fullName>
    </recommendedName>
</protein>
<reference evidence="2" key="1">
    <citation type="journal article" date="2019" name="Int. J. Syst. Evol. Microbiol.">
        <title>The Global Catalogue of Microorganisms (GCM) 10K type strain sequencing project: providing services to taxonomists for standard genome sequencing and annotation.</title>
        <authorList>
            <consortium name="The Broad Institute Genomics Platform"/>
            <consortium name="The Broad Institute Genome Sequencing Center for Infectious Disease"/>
            <person name="Wu L."/>
            <person name="Ma J."/>
        </authorList>
    </citation>
    <scope>NUCLEOTIDE SEQUENCE [LARGE SCALE GENOMIC DNA]</scope>
    <source>
        <strain evidence="2">JCM 3338</strain>
    </source>
</reference>
<keyword evidence="2" id="KW-1185">Reference proteome</keyword>
<accession>A0ABW4XDI0</accession>
<comment type="caution">
    <text evidence="1">The sequence shown here is derived from an EMBL/GenBank/DDBJ whole genome shotgun (WGS) entry which is preliminary data.</text>
</comment>
<sequence>MDGIPLGDSYTWTAARALGVTRGQIRADGVPVARGLYVSRSRDLDLRMRCRAWAGVLPDDAAFGLHTATALLGAGPASQDVHVVLTPRQVLPQRGGIRVHARALAEDDVIDVDGLRVTSGAQTYLDMAQHVPPADLLALGDALVRSGHLDAARLQRRLSRAQRVRGVVPARRWATHLTGSAGSPPESRLRYWLLTSDLPDPEVQVPIPDGWGQVVAHADLGYSRWKIALEYEGRQHAEREQFGRDIDRYSLMAADGWLTLRFAGRHLGGPTAVVERTRRALSSRGWRPQPR</sequence>
<dbReference type="EMBL" id="JBHUHP010000015">
    <property type="protein sequence ID" value="MFD2092846.1"/>
    <property type="molecule type" value="Genomic_DNA"/>
</dbReference>
<evidence type="ECO:0000313" key="2">
    <source>
        <dbReference type="Proteomes" id="UP001597402"/>
    </source>
</evidence>
<dbReference type="RefSeq" id="WP_376877546.1">
    <property type="nucleotide sequence ID" value="NZ_JBHUHP010000015.1"/>
</dbReference>
<gene>
    <name evidence="1" type="ORF">ACFSHS_14820</name>
</gene>
<evidence type="ECO:0000313" key="1">
    <source>
        <dbReference type="EMBL" id="MFD2092846.1"/>
    </source>
</evidence>
<name>A0ABW4XDI0_9ACTN</name>
<dbReference type="Proteomes" id="UP001597402">
    <property type="component" value="Unassembled WGS sequence"/>
</dbReference>
<proteinExistence type="predicted"/>